<name>A0A2W5KNX8_9GAMM</name>
<gene>
    <name evidence="1" type="ORF">DI564_05640</name>
</gene>
<accession>A0A2W5KNX8</accession>
<evidence type="ECO:0000313" key="2">
    <source>
        <dbReference type="Proteomes" id="UP000249046"/>
    </source>
</evidence>
<dbReference type="EMBL" id="QFPO01000003">
    <property type="protein sequence ID" value="PZQ18766.1"/>
    <property type="molecule type" value="Genomic_DNA"/>
</dbReference>
<dbReference type="Proteomes" id="UP000249046">
    <property type="component" value="Unassembled WGS sequence"/>
</dbReference>
<dbReference type="AlphaFoldDB" id="A0A2W5KNX8"/>
<proteinExistence type="predicted"/>
<organism evidence="1 2">
    <name type="scientific">Rhodanobacter denitrificans</name>
    <dbReference type="NCBI Taxonomy" id="666685"/>
    <lineage>
        <taxon>Bacteria</taxon>
        <taxon>Pseudomonadati</taxon>
        <taxon>Pseudomonadota</taxon>
        <taxon>Gammaproteobacteria</taxon>
        <taxon>Lysobacterales</taxon>
        <taxon>Rhodanobacteraceae</taxon>
        <taxon>Rhodanobacter</taxon>
    </lineage>
</organism>
<protein>
    <submittedName>
        <fullName evidence="1">Uncharacterized protein</fullName>
    </submittedName>
</protein>
<evidence type="ECO:0000313" key="1">
    <source>
        <dbReference type="EMBL" id="PZQ18766.1"/>
    </source>
</evidence>
<reference evidence="1 2" key="1">
    <citation type="submission" date="2017-08" db="EMBL/GenBank/DDBJ databases">
        <title>Infants hospitalized years apart are colonized by the same room-sourced microbial strains.</title>
        <authorList>
            <person name="Brooks B."/>
            <person name="Olm M.R."/>
            <person name="Firek B.A."/>
            <person name="Baker R."/>
            <person name="Thomas B.C."/>
            <person name="Morowitz M.J."/>
            <person name="Banfield J.F."/>
        </authorList>
    </citation>
    <scope>NUCLEOTIDE SEQUENCE [LARGE SCALE GENOMIC DNA]</scope>
    <source>
        <strain evidence="1">S2_005_003_R2_42</strain>
    </source>
</reference>
<comment type="caution">
    <text evidence="1">The sequence shown here is derived from an EMBL/GenBank/DDBJ whole genome shotgun (WGS) entry which is preliminary data.</text>
</comment>
<sequence>MTTPLTTGSTTVGATIPSDLVARILRMPRTSRARRSFDRHRHVRRRAVSFTLRATGWKGCDDSAPLPLGFTLTELFDGDSVESLADVPATLDTAPHCSG</sequence>